<dbReference type="AlphaFoldDB" id="A0C7L8"/>
<organism evidence="1 2">
    <name type="scientific">Paramecium tetraurelia</name>
    <dbReference type="NCBI Taxonomy" id="5888"/>
    <lineage>
        <taxon>Eukaryota</taxon>
        <taxon>Sar</taxon>
        <taxon>Alveolata</taxon>
        <taxon>Ciliophora</taxon>
        <taxon>Intramacronucleata</taxon>
        <taxon>Oligohymenophorea</taxon>
        <taxon>Peniculida</taxon>
        <taxon>Parameciidae</taxon>
        <taxon>Paramecium</taxon>
    </lineage>
</organism>
<name>A0C7L8_PARTE</name>
<gene>
    <name evidence="1" type="ORF">GSPATT00035915001</name>
</gene>
<dbReference type="InParanoid" id="A0C7L8"/>
<evidence type="ECO:0000313" key="1">
    <source>
        <dbReference type="EMBL" id="CAK66785.1"/>
    </source>
</evidence>
<proteinExistence type="predicted"/>
<dbReference type="Proteomes" id="UP000000600">
    <property type="component" value="Unassembled WGS sequence"/>
</dbReference>
<sequence length="598" mass="69054">MKPHNYSSCELAEHESEFLNIVCIDHECKNRRLLCSYCQQDHQSCKRIPLNRFIKMYKDQIDTKNLETLKQQNLELSLHLDSIEATLIESQKFFYNTFYQIKQAIQHAKQSLHQMTHSGSSLLNYCFILQQFESEPSHKNFISLLSQIESFMPNSDLFSFTIKKIDPSQQLSLSDESITNMKIDVQQFQSATRKFTKLFQQLHDTLQKSISSIFPKDLIESENDTQHFNKVQPLFNEQQVLSLMQIMDDGMPQQQKLSNTNTFISNMPHQIVPPQNDIQQEKETTLIFSEEKKFQLMLGGLNFTKMLYMNQYIICGIVGSKFSMFDISSKDQNLQGIVTIQNDAEFTDLAYFNTYEQLGYIYLASKKGNIFKLITEGERNIKIKEGLSRSHSIDKPGILSIQVSPVEEQLYSIGQEMIAKVWCLKTMKELKRIQLQEPATAFHVDWKCLFIGGNNQIQIWNQTTGDLTKMEGLEQTVNKILTNESKLFVGLADKIKIYDKKGEGELLLFKDVSFGQICMLSIIKTWPILVISYIDKQVEQVGLYDFTETKPPQLLVEQSASSCCAVYEEQDVGNYLALVQKMGLCLTYKMEQELNNDI</sequence>
<protein>
    <recommendedName>
        <fullName evidence="3">B box-type domain-containing protein</fullName>
    </recommendedName>
</protein>
<evidence type="ECO:0008006" key="3">
    <source>
        <dbReference type="Google" id="ProtNLM"/>
    </source>
</evidence>
<evidence type="ECO:0000313" key="2">
    <source>
        <dbReference type="Proteomes" id="UP000000600"/>
    </source>
</evidence>
<dbReference type="RefSeq" id="XP_001434182.1">
    <property type="nucleotide sequence ID" value="XM_001434145.1"/>
</dbReference>
<dbReference type="KEGG" id="ptm:GSPATT00035915001"/>
<dbReference type="Gene3D" id="2.130.10.10">
    <property type="entry name" value="YVTN repeat-like/Quinoprotein amine dehydrogenase"/>
    <property type="match status" value="1"/>
</dbReference>
<dbReference type="OMA" id="FESEPSH"/>
<keyword evidence="2" id="KW-1185">Reference proteome</keyword>
<dbReference type="GeneID" id="5019967"/>
<dbReference type="OrthoDB" id="297967at2759"/>
<dbReference type="HOGENOM" id="CLU_410765_0_0_1"/>
<dbReference type="EMBL" id="CT868047">
    <property type="protein sequence ID" value="CAK66785.1"/>
    <property type="molecule type" value="Genomic_DNA"/>
</dbReference>
<dbReference type="SUPFAM" id="SSF50978">
    <property type="entry name" value="WD40 repeat-like"/>
    <property type="match status" value="1"/>
</dbReference>
<accession>A0C7L8</accession>
<dbReference type="InterPro" id="IPR036322">
    <property type="entry name" value="WD40_repeat_dom_sf"/>
</dbReference>
<dbReference type="InterPro" id="IPR015943">
    <property type="entry name" value="WD40/YVTN_repeat-like_dom_sf"/>
</dbReference>
<reference evidence="1 2" key="1">
    <citation type="journal article" date="2006" name="Nature">
        <title>Global trends of whole-genome duplications revealed by the ciliate Paramecium tetraurelia.</title>
        <authorList>
            <consortium name="Genoscope"/>
            <person name="Aury J.-M."/>
            <person name="Jaillon O."/>
            <person name="Duret L."/>
            <person name="Noel B."/>
            <person name="Jubin C."/>
            <person name="Porcel B.M."/>
            <person name="Segurens B."/>
            <person name="Daubin V."/>
            <person name="Anthouard V."/>
            <person name="Aiach N."/>
            <person name="Arnaiz O."/>
            <person name="Billaut A."/>
            <person name="Beisson J."/>
            <person name="Blanc I."/>
            <person name="Bouhouche K."/>
            <person name="Camara F."/>
            <person name="Duharcourt S."/>
            <person name="Guigo R."/>
            <person name="Gogendeau D."/>
            <person name="Katinka M."/>
            <person name="Keller A.-M."/>
            <person name="Kissmehl R."/>
            <person name="Klotz C."/>
            <person name="Koll F."/>
            <person name="Le Moue A."/>
            <person name="Lepere C."/>
            <person name="Malinsky S."/>
            <person name="Nowacki M."/>
            <person name="Nowak J.K."/>
            <person name="Plattner H."/>
            <person name="Poulain J."/>
            <person name="Ruiz F."/>
            <person name="Serrano V."/>
            <person name="Zagulski M."/>
            <person name="Dessen P."/>
            <person name="Betermier M."/>
            <person name="Weissenbach J."/>
            <person name="Scarpelli C."/>
            <person name="Schachter V."/>
            <person name="Sperling L."/>
            <person name="Meyer E."/>
            <person name="Cohen J."/>
            <person name="Wincker P."/>
        </authorList>
    </citation>
    <scope>NUCLEOTIDE SEQUENCE [LARGE SCALE GENOMIC DNA]</scope>
    <source>
        <strain evidence="1 2">Stock d4-2</strain>
    </source>
</reference>